<accession>A0A2U9IIU3</accession>
<keyword evidence="2" id="KW-1003">Cell membrane</keyword>
<dbReference type="GO" id="GO:0005886">
    <property type="term" value="C:plasma membrane"/>
    <property type="evidence" value="ECO:0007669"/>
    <property type="project" value="UniProtKB-SubCell"/>
</dbReference>
<evidence type="ECO:0000256" key="1">
    <source>
        <dbReference type="ARBA" id="ARBA00004651"/>
    </source>
</evidence>
<dbReference type="Proteomes" id="UP000248044">
    <property type="component" value="Chromosome"/>
</dbReference>
<dbReference type="KEGG" id="abri:DFR85_08435"/>
<dbReference type="PANTHER" id="PTHR42709:SF6">
    <property type="entry name" value="UNDECAPRENYL PHOSPHATE TRANSPORTER A"/>
    <property type="match status" value="1"/>
</dbReference>
<gene>
    <name evidence="8" type="ORF">DFR85_08435</name>
</gene>
<protein>
    <submittedName>
        <fullName evidence="8">DedA family protein</fullName>
    </submittedName>
</protein>
<evidence type="ECO:0000259" key="7">
    <source>
        <dbReference type="Pfam" id="PF09335"/>
    </source>
</evidence>
<organism evidence="8 9">
    <name type="scientific">Acidianus brierleyi</name>
    <dbReference type="NCBI Taxonomy" id="41673"/>
    <lineage>
        <taxon>Archaea</taxon>
        <taxon>Thermoproteota</taxon>
        <taxon>Thermoprotei</taxon>
        <taxon>Sulfolobales</taxon>
        <taxon>Sulfolobaceae</taxon>
        <taxon>Acidianus</taxon>
    </lineage>
</organism>
<evidence type="ECO:0000256" key="5">
    <source>
        <dbReference type="ARBA" id="ARBA00023136"/>
    </source>
</evidence>
<keyword evidence="5 6" id="KW-0472">Membrane</keyword>
<dbReference type="InterPro" id="IPR051311">
    <property type="entry name" value="DedA_domain"/>
</dbReference>
<evidence type="ECO:0000256" key="2">
    <source>
        <dbReference type="ARBA" id="ARBA00022475"/>
    </source>
</evidence>
<dbReference type="AlphaFoldDB" id="A0A2U9IIU3"/>
<keyword evidence="3 6" id="KW-0812">Transmembrane</keyword>
<dbReference type="Pfam" id="PF09335">
    <property type="entry name" value="VTT_dom"/>
    <property type="match status" value="1"/>
</dbReference>
<evidence type="ECO:0000256" key="3">
    <source>
        <dbReference type="ARBA" id="ARBA00022692"/>
    </source>
</evidence>
<sequence length="180" mass="20456">MIVESIGFPVPSEIILPLAGYYSSQGLTNPVYVIIISTLGSIVGSIVDYFIAFKLGIPFLHKYGKIFGLTSIKLNKLNLWFSKYGTFSVFIFRFVPEFRALISFPAGIASMQIVKFLISTFLGNIIWDSILVWIGFAFPSSWELLISTVYRYLIYITILLVIGIILYIIRNKLKVLFFKI</sequence>
<reference evidence="8 9" key="1">
    <citation type="submission" date="2018-05" db="EMBL/GenBank/DDBJ databases">
        <title>Complete Genome Sequences of Extremely Thermoacidophilic, Metal-Mobilizing Type-Strain Members of the Archaeal Family Sulfolobaceae: Acidianus brierleyi DSM-1651T, Acidianus sulfidivorans DSM-18786T, Metallosphaera hakonensis DSM-7519T, and Metallosphaera prunae DSM-10039T.</title>
        <authorList>
            <person name="Counts J.A."/>
            <person name="Kelly R.M."/>
        </authorList>
    </citation>
    <scope>NUCLEOTIDE SEQUENCE [LARGE SCALE GENOMIC DNA]</scope>
    <source>
        <strain evidence="8 9">DSM 1651</strain>
    </source>
</reference>
<feature type="transmembrane region" description="Helical" evidence="6">
    <location>
        <begin position="116"/>
        <end position="138"/>
    </location>
</feature>
<keyword evidence="4 6" id="KW-1133">Transmembrane helix</keyword>
<keyword evidence="9" id="KW-1185">Reference proteome</keyword>
<evidence type="ECO:0000313" key="8">
    <source>
        <dbReference type="EMBL" id="AWR95962.1"/>
    </source>
</evidence>
<dbReference type="OrthoDB" id="204088at2157"/>
<dbReference type="PANTHER" id="PTHR42709">
    <property type="entry name" value="ALKALINE PHOSPHATASE LIKE PROTEIN"/>
    <property type="match status" value="1"/>
</dbReference>
<comment type="subcellular location">
    <subcellularLocation>
        <location evidence="1">Cell membrane</location>
        <topology evidence="1">Multi-pass membrane protein</topology>
    </subcellularLocation>
</comment>
<feature type="transmembrane region" description="Helical" evidence="6">
    <location>
        <begin position="150"/>
        <end position="169"/>
    </location>
</feature>
<dbReference type="EMBL" id="CP029289">
    <property type="protein sequence ID" value="AWR95962.1"/>
    <property type="molecule type" value="Genomic_DNA"/>
</dbReference>
<feature type="transmembrane region" description="Helical" evidence="6">
    <location>
        <begin position="31"/>
        <end position="57"/>
    </location>
</feature>
<feature type="domain" description="VTT" evidence="7">
    <location>
        <begin position="10"/>
        <end position="135"/>
    </location>
</feature>
<evidence type="ECO:0000256" key="6">
    <source>
        <dbReference type="SAM" id="Phobius"/>
    </source>
</evidence>
<evidence type="ECO:0000256" key="4">
    <source>
        <dbReference type="ARBA" id="ARBA00022989"/>
    </source>
</evidence>
<name>A0A2U9IIU3_9CREN</name>
<dbReference type="InterPro" id="IPR032816">
    <property type="entry name" value="VTT_dom"/>
</dbReference>
<proteinExistence type="predicted"/>
<evidence type="ECO:0000313" key="9">
    <source>
        <dbReference type="Proteomes" id="UP000248044"/>
    </source>
</evidence>